<dbReference type="PROSITE" id="PS00622">
    <property type="entry name" value="HTH_LUXR_1"/>
    <property type="match status" value="1"/>
</dbReference>
<dbReference type="SUPFAM" id="SSF46894">
    <property type="entry name" value="C-terminal effector domain of the bipartite response regulators"/>
    <property type="match status" value="1"/>
</dbReference>
<sequence>MPGRTIETPAPSTSELVGRDAPWAVLREAMVSGTGRALWVSGQAGIGKTALLERAAAFAHEHGTRVVRVTGTEAEFPLAFAGLRHLLLPLRSFETALPPAQRDALRKALELAGGEPPSTLILSSSVLGLLEAAAQDRPLLLVVDDVQWIDASSAGVLGFVQRRTERLRMTMLCAARPEHPATDGAHVLDLGPLTDADALRVLRQRHPELSPSTRRRVLQDAAGHPLALVELAPLYGAGIRPEPSQVPLPERLERVFGAQLRSLTPAARRILLITALAGSTGRSRALVLAALASSGRRATAEDWDAVLTSGLVAEGRVPGALTFRHPLVRAALINSTAPEDLRRAHGALAEVLPPDDDQHVIHLADSVTGPDDSIASALDEAARRTIRRGGDPEAATMLARAAELTTEPAERHRRLTEAAVAATRGGLTDLAARTIDGVDRDGLTPFHQVLHTYTLSYLRQNLSGDFRTPLALYPSALRTLATLPDTPSTTALREGLLFQVAFLAPYAGAPELWDTAAAELGRASELTRLCADLWRDPPRTASHGADRLRAAVANLPADAEDEAAWHLLWSAIAVEAFGEFEELWRRTADRASFATSAFMDMGRISDGVVRGRWDHCLTLAEQGRASSEAHGVTLNLLSFRTLAVWVHGGRCDEAALSTLERSLGPWADGKAPRLVQDQITGARAWSALGRGDFESAYELAHSITSAGSLPQEAVQFQRSFLTLVEAAVRTGRRDQALRHVEAGRAARMATISPYHAFVLAAAEAIAADETRFGQACAAAYAVPGSDRWPFELARVRLAHGAWLRRRRKPAEAVEQLLAAQALFARLGTEPWTRRAAEELRAAGYTPAGRWSDAPGAAALTAHELRIAQLAAKGWSNKDIGTGLGMSPRTVGGHLYRIFPKLGVASRAGLAEALRSDG</sequence>
<keyword evidence="5" id="KW-1185">Reference proteome</keyword>
<dbReference type="InterPro" id="IPR016032">
    <property type="entry name" value="Sig_transdc_resp-reg_C-effctor"/>
</dbReference>
<dbReference type="AlphaFoldDB" id="A0A5D4JKA3"/>
<dbReference type="GO" id="GO:0003677">
    <property type="term" value="F:DNA binding"/>
    <property type="evidence" value="ECO:0007669"/>
    <property type="project" value="InterPro"/>
</dbReference>
<keyword evidence="2" id="KW-0067">ATP-binding</keyword>
<dbReference type="GO" id="GO:0004016">
    <property type="term" value="F:adenylate cyclase activity"/>
    <property type="evidence" value="ECO:0007669"/>
    <property type="project" value="TreeGrafter"/>
</dbReference>
<gene>
    <name evidence="4" type="ORF">FY004_06520</name>
</gene>
<dbReference type="InterPro" id="IPR036388">
    <property type="entry name" value="WH-like_DNA-bd_sf"/>
</dbReference>
<organism evidence="4 5">
    <name type="scientific">Streptomyces parvus</name>
    <dbReference type="NCBI Taxonomy" id="66428"/>
    <lineage>
        <taxon>Bacteria</taxon>
        <taxon>Bacillati</taxon>
        <taxon>Actinomycetota</taxon>
        <taxon>Actinomycetes</taxon>
        <taxon>Kitasatosporales</taxon>
        <taxon>Streptomycetaceae</taxon>
        <taxon>Streptomyces</taxon>
    </lineage>
</organism>
<evidence type="ECO:0000313" key="5">
    <source>
        <dbReference type="Proteomes" id="UP000323242"/>
    </source>
</evidence>
<feature type="domain" description="HTH luxR-type" evidence="3">
    <location>
        <begin position="852"/>
        <end position="917"/>
    </location>
</feature>
<evidence type="ECO:0000313" key="4">
    <source>
        <dbReference type="EMBL" id="TYR65364.1"/>
    </source>
</evidence>
<dbReference type="InterPro" id="IPR027417">
    <property type="entry name" value="P-loop_NTPase"/>
</dbReference>
<keyword evidence="1" id="KW-0547">Nucleotide-binding</keyword>
<dbReference type="PANTHER" id="PTHR16305">
    <property type="entry name" value="TESTICULAR SOLUBLE ADENYLYL CYCLASE"/>
    <property type="match status" value="1"/>
</dbReference>
<dbReference type="CDD" id="cd06170">
    <property type="entry name" value="LuxR_C_like"/>
    <property type="match status" value="1"/>
</dbReference>
<protein>
    <submittedName>
        <fullName evidence="4">AAA family ATPase</fullName>
    </submittedName>
</protein>
<dbReference type="PANTHER" id="PTHR16305:SF35">
    <property type="entry name" value="TRANSCRIPTIONAL ACTIVATOR DOMAIN"/>
    <property type="match status" value="1"/>
</dbReference>
<dbReference type="GO" id="GO:0005737">
    <property type="term" value="C:cytoplasm"/>
    <property type="evidence" value="ECO:0007669"/>
    <property type="project" value="TreeGrafter"/>
</dbReference>
<proteinExistence type="predicted"/>
<accession>A0A5D4JKA3</accession>
<dbReference type="Gene3D" id="1.10.10.10">
    <property type="entry name" value="Winged helix-like DNA-binding domain superfamily/Winged helix DNA-binding domain"/>
    <property type="match status" value="1"/>
</dbReference>
<dbReference type="Gene3D" id="3.40.50.300">
    <property type="entry name" value="P-loop containing nucleotide triphosphate hydrolases"/>
    <property type="match status" value="1"/>
</dbReference>
<dbReference type="Proteomes" id="UP000323242">
    <property type="component" value="Unassembled WGS sequence"/>
</dbReference>
<name>A0A5D4JKA3_9ACTN</name>
<reference evidence="4 5" key="1">
    <citation type="submission" date="2019-08" db="EMBL/GenBank/DDBJ databases">
        <title>Draft genome for granaticin producer strain Streptomyces parvus C05.</title>
        <authorList>
            <person name="Gonzalez-Pimentel J.L."/>
        </authorList>
    </citation>
    <scope>NUCLEOTIDE SEQUENCE [LARGE SCALE GENOMIC DNA]</scope>
    <source>
        <strain evidence="4 5">C05</strain>
    </source>
</reference>
<evidence type="ECO:0000256" key="2">
    <source>
        <dbReference type="ARBA" id="ARBA00022840"/>
    </source>
</evidence>
<comment type="caution">
    <text evidence="4">The sequence shown here is derived from an EMBL/GenBank/DDBJ whole genome shotgun (WGS) entry which is preliminary data.</text>
</comment>
<dbReference type="PRINTS" id="PR00038">
    <property type="entry name" value="HTHLUXR"/>
</dbReference>
<dbReference type="PROSITE" id="PS50043">
    <property type="entry name" value="HTH_LUXR_2"/>
    <property type="match status" value="1"/>
</dbReference>
<dbReference type="SUPFAM" id="SSF52540">
    <property type="entry name" value="P-loop containing nucleoside triphosphate hydrolases"/>
    <property type="match status" value="1"/>
</dbReference>
<evidence type="ECO:0000259" key="3">
    <source>
        <dbReference type="PROSITE" id="PS50043"/>
    </source>
</evidence>
<dbReference type="InterPro" id="IPR000792">
    <property type="entry name" value="Tscrpt_reg_LuxR_C"/>
</dbReference>
<dbReference type="GO" id="GO:0006355">
    <property type="term" value="P:regulation of DNA-templated transcription"/>
    <property type="evidence" value="ECO:0007669"/>
    <property type="project" value="InterPro"/>
</dbReference>
<dbReference type="SMART" id="SM00421">
    <property type="entry name" value="HTH_LUXR"/>
    <property type="match status" value="1"/>
</dbReference>
<dbReference type="Pfam" id="PF00196">
    <property type="entry name" value="GerE"/>
    <property type="match status" value="1"/>
</dbReference>
<dbReference type="EMBL" id="VSZQ01000024">
    <property type="protein sequence ID" value="TYR65364.1"/>
    <property type="molecule type" value="Genomic_DNA"/>
</dbReference>
<dbReference type="InterPro" id="IPR041664">
    <property type="entry name" value="AAA_16"/>
</dbReference>
<dbReference type="Pfam" id="PF13191">
    <property type="entry name" value="AAA_16"/>
    <property type="match status" value="1"/>
</dbReference>
<evidence type="ECO:0000256" key="1">
    <source>
        <dbReference type="ARBA" id="ARBA00022741"/>
    </source>
</evidence>
<dbReference type="GO" id="GO:0005524">
    <property type="term" value="F:ATP binding"/>
    <property type="evidence" value="ECO:0007669"/>
    <property type="project" value="UniProtKB-KW"/>
</dbReference>
<dbReference type="RefSeq" id="WP_148901770.1">
    <property type="nucleotide sequence ID" value="NZ_VSZQ01000024.1"/>
</dbReference>